<proteinExistence type="inferred from homology"/>
<evidence type="ECO:0000256" key="2">
    <source>
        <dbReference type="ARBA" id="ARBA00004922"/>
    </source>
</evidence>
<evidence type="ECO:0000256" key="9">
    <source>
        <dbReference type="ARBA" id="ARBA00093617"/>
    </source>
</evidence>
<evidence type="ECO:0000256" key="3">
    <source>
        <dbReference type="ARBA" id="ARBA00007222"/>
    </source>
</evidence>
<feature type="transmembrane region" description="Helical" evidence="10">
    <location>
        <begin position="188"/>
        <end position="220"/>
    </location>
</feature>
<keyword evidence="7 10" id="KW-1133">Transmembrane helix</keyword>
<comment type="caution">
    <text evidence="13">The sequence shown here is derived from an EMBL/GenBank/DDBJ whole genome shotgun (WGS) entry which is preliminary data.</text>
</comment>
<evidence type="ECO:0000256" key="5">
    <source>
        <dbReference type="ARBA" id="ARBA00022679"/>
    </source>
</evidence>
<feature type="transmembrane region" description="Helical" evidence="10">
    <location>
        <begin position="133"/>
        <end position="150"/>
    </location>
</feature>
<comment type="subcellular location">
    <subcellularLocation>
        <location evidence="10">Cell membrane</location>
    </subcellularLocation>
    <subcellularLocation>
        <location evidence="1">Endomembrane system</location>
        <topology evidence="1">Multi-pass membrane protein</topology>
    </subcellularLocation>
</comment>
<comment type="pathway">
    <text evidence="2 10">Protein modification; protein glycosylation.</text>
</comment>
<dbReference type="Pfam" id="PF16192">
    <property type="entry name" value="PMT_4TMC"/>
    <property type="match status" value="1"/>
</dbReference>
<feature type="transmembrane region" description="Helical" evidence="10">
    <location>
        <begin position="156"/>
        <end position="176"/>
    </location>
</feature>
<name>A0A916TVX6_9SPHN</name>
<feature type="transmembrane region" description="Helical" evidence="10">
    <location>
        <begin position="104"/>
        <end position="126"/>
    </location>
</feature>
<dbReference type="EC" id="2.4.1.-" evidence="10"/>
<dbReference type="InterPro" id="IPR032421">
    <property type="entry name" value="PMT_4TMC"/>
</dbReference>
<evidence type="ECO:0000256" key="4">
    <source>
        <dbReference type="ARBA" id="ARBA00022676"/>
    </source>
</evidence>
<dbReference type="Pfam" id="PF02366">
    <property type="entry name" value="PMT"/>
    <property type="match status" value="1"/>
</dbReference>
<dbReference type="Proteomes" id="UP000608154">
    <property type="component" value="Unassembled WGS sequence"/>
</dbReference>
<dbReference type="AlphaFoldDB" id="A0A916TVX6"/>
<protein>
    <recommendedName>
        <fullName evidence="9 10">Polyprenol-phosphate-mannose--protein mannosyltransferase</fullName>
        <ecNumber evidence="10">2.4.1.-</ecNumber>
    </recommendedName>
</protein>
<evidence type="ECO:0000313" key="14">
    <source>
        <dbReference type="Proteomes" id="UP000608154"/>
    </source>
</evidence>
<dbReference type="InterPro" id="IPR027005">
    <property type="entry name" value="PMT-like"/>
</dbReference>
<evidence type="ECO:0000256" key="6">
    <source>
        <dbReference type="ARBA" id="ARBA00022692"/>
    </source>
</evidence>
<evidence type="ECO:0000256" key="1">
    <source>
        <dbReference type="ARBA" id="ARBA00004127"/>
    </source>
</evidence>
<keyword evidence="6 10" id="KW-0812">Transmembrane</keyword>
<sequence length="450" mass="50513">MDCHREAARPALAVSCIPPYPAKPMPLAPRKDRDPLGWCLLIAFGFLALLLWRIGLPHRYYFDEIHYVPASLKLLDLIPANREHPMFGKEVIAASIHLLGDNPYAWRLPSALFGALGLFGFGRLMWHASQRRAATLAAMLLLATNFMWFVQSRIAMLDMIGAGLCMVGLWQFAAALRTGSKGSARSRLFLSGLALGLSIGAKWTSAPAVVLPGLCFLLLWVRENGIALTGGRVSGPARGISLIEAACWLGLFPLAVYWATYVPAMFYIDRPVAPLGFIEQHEFMLKLQESVRKPHPYRSVWYQWVADLRVIWYLFETVKDRQHGIVMLGNPFSMIVGLIALAWGLWTSLLHRRGDVLAFVVLYAATLGVWIHNAKPVQFYYHYLLPGAFLMGVLALALDTMWARQGRWRQGATGVFVLALGFFVLFFPILSGLPLPTDAYNYWLWLPGWR</sequence>
<evidence type="ECO:0000259" key="11">
    <source>
        <dbReference type="Pfam" id="PF02366"/>
    </source>
</evidence>
<evidence type="ECO:0000256" key="8">
    <source>
        <dbReference type="ARBA" id="ARBA00023136"/>
    </source>
</evidence>
<feature type="transmembrane region" description="Helical" evidence="10">
    <location>
        <begin position="380"/>
        <end position="403"/>
    </location>
</feature>
<comment type="similarity">
    <text evidence="3 10">Belongs to the glycosyltransferase 39 family.</text>
</comment>
<dbReference type="GO" id="GO:0005886">
    <property type="term" value="C:plasma membrane"/>
    <property type="evidence" value="ECO:0007669"/>
    <property type="project" value="UniProtKB-SubCell"/>
</dbReference>
<evidence type="ECO:0000313" key="13">
    <source>
        <dbReference type="EMBL" id="GGC15311.1"/>
    </source>
</evidence>
<feature type="transmembrane region" description="Helical" evidence="10">
    <location>
        <begin position="327"/>
        <end position="349"/>
    </location>
</feature>
<reference evidence="13" key="1">
    <citation type="journal article" date="2014" name="Int. J. Syst. Evol. Microbiol.">
        <title>Complete genome sequence of Corynebacterium casei LMG S-19264T (=DSM 44701T), isolated from a smear-ripened cheese.</title>
        <authorList>
            <consortium name="US DOE Joint Genome Institute (JGI-PGF)"/>
            <person name="Walter F."/>
            <person name="Albersmeier A."/>
            <person name="Kalinowski J."/>
            <person name="Ruckert C."/>
        </authorList>
    </citation>
    <scope>NUCLEOTIDE SEQUENCE</scope>
    <source>
        <strain evidence="13">CGMCC 1.15095</strain>
    </source>
</reference>
<feature type="transmembrane region" description="Helical" evidence="10">
    <location>
        <begin position="240"/>
        <end position="260"/>
    </location>
</feature>
<feature type="transmembrane region" description="Helical" evidence="10">
    <location>
        <begin position="415"/>
        <end position="435"/>
    </location>
</feature>
<accession>A0A916TVX6</accession>
<feature type="domain" description="Protein O-mannosyl-transferase C-terminal four TM" evidence="12">
    <location>
        <begin position="277"/>
        <end position="449"/>
    </location>
</feature>
<feature type="transmembrane region" description="Helical" evidence="10">
    <location>
        <begin position="356"/>
        <end position="374"/>
    </location>
</feature>
<keyword evidence="8 10" id="KW-0472">Membrane</keyword>
<feature type="domain" description="ArnT-like N-terminal" evidence="11">
    <location>
        <begin position="102"/>
        <end position="263"/>
    </location>
</feature>
<comment type="function">
    <text evidence="10">Protein O-mannosyltransferase that catalyzes the transfer of a single mannose residue from a polyprenol phospho-mannosyl lipidic donor to the hydroxyl group of selected serine and threonine residues in acceptor proteins.</text>
</comment>
<dbReference type="GO" id="GO:0004169">
    <property type="term" value="F:dolichyl-phosphate-mannose-protein mannosyltransferase activity"/>
    <property type="evidence" value="ECO:0007669"/>
    <property type="project" value="UniProtKB-UniRule"/>
</dbReference>
<dbReference type="EMBL" id="BMHK01000050">
    <property type="protein sequence ID" value="GGC15311.1"/>
    <property type="molecule type" value="Genomic_DNA"/>
</dbReference>
<keyword evidence="5 10" id="KW-0808">Transferase</keyword>
<evidence type="ECO:0000256" key="10">
    <source>
        <dbReference type="RuleBase" id="RU367007"/>
    </source>
</evidence>
<feature type="transmembrane region" description="Helical" evidence="10">
    <location>
        <begin position="35"/>
        <end position="54"/>
    </location>
</feature>
<keyword evidence="14" id="KW-1185">Reference proteome</keyword>
<reference evidence="13" key="2">
    <citation type="submission" date="2020-09" db="EMBL/GenBank/DDBJ databases">
        <authorList>
            <person name="Sun Q."/>
            <person name="Zhou Y."/>
        </authorList>
    </citation>
    <scope>NUCLEOTIDE SEQUENCE</scope>
    <source>
        <strain evidence="13">CGMCC 1.15095</strain>
    </source>
</reference>
<organism evidence="13 14">
    <name type="scientific">Novosphingobium endophyticum</name>
    <dbReference type="NCBI Taxonomy" id="1955250"/>
    <lineage>
        <taxon>Bacteria</taxon>
        <taxon>Pseudomonadati</taxon>
        <taxon>Pseudomonadota</taxon>
        <taxon>Alphaproteobacteria</taxon>
        <taxon>Sphingomonadales</taxon>
        <taxon>Sphingomonadaceae</taxon>
        <taxon>Novosphingobium</taxon>
    </lineage>
</organism>
<dbReference type="PANTHER" id="PTHR10050">
    <property type="entry name" value="DOLICHYL-PHOSPHATE-MANNOSE--PROTEIN MANNOSYLTRANSFERASE"/>
    <property type="match status" value="1"/>
</dbReference>
<keyword evidence="4 10" id="KW-0328">Glycosyltransferase</keyword>
<dbReference type="InterPro" id="IPR003342">
    <property type="entry name" value="ArnT-like_N"/>
</dbReference>
<gene>
    <name evidence="13" type="ORF">GCM10011494_37710</name>
</gene>
<evidence type="ECO:0000259" key="12">
    <source>
        <dbReference type="Pfam" id="PF16192"/>
    </source>
</evidence>
<evidence type="ECO:0000256" key="7">
    <source>
        <dbReference type="ARBA" id="ARBA00022989"/>
    </source>
</evidence>
<keyword evidence="10" id="KW-1003">Cell membrane</keyword>